<dbReference type="EMBL" id="BARS01051019">
    <property type="protein sequence ID" value="GAG52891.1"/>
    <property type="molecule type" value="Genomic_DNA"/>
</dbReference>
<organism evidence="1">
    <name type="scientific">marine sediment metagenome</name>
    <dbReference type="NCBI Taxonomy" id="412755"/>
    <lineage>
        <taxon>unclassified sequences</taxon>
        <taxon>metagenomes</taxon>
        <taxon>ecological metagenomes</taxon>
    </lineage>
</organism>
<accession>X0ZXX8</accession>
<reference evidence="1" key="1">
    <citation type="journal article" date="2014" name="Front. Microbiol.">
        <title>High frequency of phylogenetically diverse reductive dehalogenase-homologous genes in deep subseafloor sedimentary metagenomes.</title>
        <authorList>
            <person name="Kawai M."/>
            <person name="Futagami T."/>
            <person name="Toyoda A."/>
            <person name="Takaki Y."/>
            <person name="Nishi S."/>
            <person name="Hori S."/>
            <person name="Arai W."/>
            <person name="Tsubouchi T."/>
            <person name="Morono Y."/>
            <person name="Uchiyama I."/>
            <person name="Ito T."/>
            <person name="Fujiyama A."/>
            <person name="Inagaki F."/>
            <person name="Takami H."/>
        </authorList>
    </citation>
    <scope>NUCLEOTIDE SEQUENCE</scope>
    <source>
        <strain evidence="1">Expedition CK06-06</strain>
    </source>
</reference>
<feature type="non-terminal residue" evidence="1">
    <location>
        <position position="1"/>
    </location>
</feature>
<comment type="caution">
    <text evidence="1">The sequence shown here is derived from an EMBL/GenBank/DDBJ whole genome shotgun (WGS) entry which is preliminary data.</text>
</comment>
<gene>
    <name evidence="1" type="ORF">S01H1_76059</name>
</gene>
<sequence>GIMPPMTPGFKELLMSVVVGEKDKSPKRKPKEKKLQGFYQKLWDILTPELQRIKERLNKPR</sequence>
<evidence type="ECO:0000313" key="1">
    <source>
        <dbReference type="EMBL" id="GAG52891.1"/>
    </source>
</evidence>
<name>X0ZXX8_9ZZZZ</name>
<proteinExistence type="predicted"/>
<dbReference type="AlphaFoldDB" id="X0ZXX8"/>
<protein>
    <submittedName>
        <fullName evidence="1">Uncharacterized protein</fullName>
    </submittedName>
</protein>